<accession>A0ABZ1R0R7</accession>
<evidence type="ECO:0000313" key="4">
    <source>
        <dbReference type="Proteomes" id="UP001432071"/>
    </source>
</evidence>
<feature type="compositionally biased region" description="Basic and acidic residues" evidence="1">
    <location>
        <begin position="27"/>
        <end position="36"/>
    </location>
</feature>
<feature type="compositionally biased region" description="Polar residues" evidence="1">
    <location>
        <begin position="153"/>
        <end position="170"/>
    </location>
</feature>
<dbReference type="GeneID" id="93763524"/>
<feature type="region of interest" description="Disordered" evidence="1">
    <location>
        <begin position="85"/>
        <end position="279"/>
    </location>
</feature>
<feature type="transmembrane region" description="Helical" evidence="2">
    <location>
        <begin position="297"/>
        <end position="317"/>
    </location>
</feature>
<feature type="compositionally biased region" description="Low complexity" evidence="1">
    <location>
        <begin position="216"/>
        <end position="239"/>
    </location>
</feature>
<keyword evidence="2" id="KW-0472">Membrane</keyword>
<evidence type="ECO:0000313" key="3">
    <source>
        <dbReference type="EMBL" id="WUN88414.1"/>
    </source>
</evidence>
<feature type="region of interest" description="Disordered" evidence="1">
    <location>
        <begin position="343"/>
        <end position="397"/>
    </location>
</feature>
<feature type="compositionally biased region" description="Low complexity" evidence="1">
    <location>
        <begin position="181"/>
        <end position="206"/>
    </location>
</feature>
<keyword evidence="2" id="KW-0812">Transmembrane</keyword>
<dbReference type="Proteomes" id="UP001432071">
    <property type="component" value="Chromosome"/>
</dbReference>
<keyword evidence="4" id="KW-1185">Reference proteome</keyword>
<organism evidence="3 4">
    <name type="scientific">Streptomyces bobili</name>
    <dbReference type="NCBI Taxonomy" id="67280"/>
    <lineage>
        <taxon>Bacteria</taxon>
        <taxon>Bacillati</taxon>
        <taxon>Actinomycetota</taxon>
        <taxon>Actinomycetes</taxon>
        <taxon>Kitasatosporales</taxon>
        <taxon>Streptomycetaceae</taxon>
        <taxon>Streptomyces</taxon>
    </lineage>
</organism>
<gene>
    <name evidence="3" type="ORF">OHT53_21105</name>
</gene>
<reference evidence="3" key="1">
    <citation type="submission" date="2022-10" db="EMBL/GenBank/DDBJ databases">
        <title>The complete genomes of actinobacterial strains from the NBC collection.</title>
        <authorList>
            <person name="Joergensen T.S."/>
            <person name="Alvarez Arevalo M."/>
            <person name="Sterndorff E.B."/>
            <person name="Faurdal D."/>
            <person name="Vuksanovic O."/>
            <person name="Mourched A.-S."/>
            <person name="Charusanti P."/>
            <person name="Shaw S."/>
            <person name="Blin K."/>
            <person name="Weber T."/>
        </authorList>
    </citation>
    <scope>NUCLEOTIDE SEQUENCE</scope>
    <source>
        <strain evidence="3">NBC_00302</strain>
    </source>
</reference>
<feature type="compositionally biased region" description="Low complexity" evidence="1">
    <location>
        <begin position="261"/>
        <end position="270"/>
    </location>
</feature>
<feature type="region of interest" description="Disordered" evidence="1">
    <location>
        <begin position="1"/>
        <end position="38"/>
    </location>
</feature>
<sequence>MTELSTEPVVAPAAPPPPPSTPPTAAKGKDVQEVDHTPGGWPIVPLALSGANSTVGAIAAASLAGGPIAAAVAATGMVVLGTVAASRSRKTNPRREARRTAARAAGRAAARSTGLRSTGTGARGGSGSRSGGSRAGGSGGRSGKVPGQHRRTTAATTSPKTPIKNGNSTGKGPASRAGQVKALRAAQKAAAGSRSGQRAQTTNARRAVADARRNAKAAAGTTRSGKRPGPAGRLAGAAVRKARAVRDAAVTKQRNKRDARTGATVAAQRAQVRKAPARRAARKALRRSAARFQGRRLLAALLALPVGLIGTLTTPIGRKFDIPWLMYPGRRLYRAIVRTAAEQRAARDETTRQTLREQEAAADAQAEKDGTNGLGEQVERPAADIPTPSTTSAVSEGEHVSGFRFEEVASEMEQAANQYDPENAMEILAMVEGLPAALTSVANVMRILAERSDSEFPLEKEVAAGFNDIFGALMSAVAVAEDMGPLFRQAHEQDIARHEDPRNGTEAEKGWNV</sequence>
<feature type="compositionally biased region" description="Basic and acidic residues" evidence="1">
    <location>
        <begin position="344"/>
        <end position="370"/>
    </location>
</feature>
<name>A0ABZ1R0R7_9ACTN</name>
<dbReference type="EMBL" id="CP108038">
    <property type="protein sequence ID" value="WUN88414.1"/>
    <property type="molecule type" value="Genomic_DNA"/>
</dbReference>
<dbReference type="RefSeq" id="WP_328735702.1">
    <property type="nucleotide sequence ID" value="NZ_CP108038.1"/>
</dbReference>
<proteinExistence type="predicted"/>
<feature type="transmembrane region" description="Helical" evidence="2">
    <location>
        <begin position="55"/>
        <end position="85"/>
    </location>
</feature>
<feature type="compositionally biased region" description="Pro residues" evidence="1">
    <location>
        <begin position="13"/>
        <end position="22"/>
    </location>
</feature>
<feature type="compositionally biased region" description="Low complexity" evidence="1">
    <location>
        <begin position="102"/>
        <end position="120"/>
    </location>
</feature>
<evidence type="ECO:0000256" key="2">
    <source>
        <dbReference type="SAM" id="Phobius"/>
    </source>
</evidence>
<protein>
    <submittedName>
        <fullName evidence="3">Uncharacterized protein</fullName>
    </submittedName>
</protein>
<evidence type="ECO:0000256" key="1">
    <source>
        <dbReference type="SAM" id="MobiDB-lite"/>
    </source>
</evidence>
<feature type="compositionally biased region" description="Gly residues" evidence="1">
    <location>
        <begin position="121"/>
        <end position="142"/>
    </location>
</feature>
<keyword evidence="2" id="KW-1133">Transmembrane helix</keyword>